<dbReference type="PANTHER" id="PTHR48081">
    <property type="entry name" value="AB HYDROLASE SUPERFAMILY PROTEIN C4A8.06C"/>
    <property type="match status" value="1"/>
</dbReference>
<name>A0ABW2P3K9_9ACTN</name>
<dbReference type="Gene3D" id="3.40.50.1820">
    <property type="entry name" value="alpha/beta hydrolase"/>
    <property type="match status" value="1"/>
</dbReference>
<dbReference type="EMBL" id="JBHTCG010000008">
    <property type="protein sequence ID" value="MFC7383399.1"/>
    <property type="molecule type" value="Genomic_DNA"/>
</dbReference>
<accession>A0ABW2P3K9</accession>
<proteinExistence type="predicted"/>
<sequence length="221" mass="23260">MRRALIWLHGGAWMQRDAGERSRGILAAHGLDVHPATYRLSHEATWPAQLDDVREAARKVRADHPGVPLLVAGTSAGAHLALHLALRGVDAPDDVAGVIAWAPPLDPLAADWPECRDPGSPWARLLGHVPAPGDQATADVTPANHVGNGVPVLLLHGREDDVVPATQTLDLSNALLASGHPVTTYLTAGGHDDDLGREDVRQVVASFLAASPAEPLIGPPR</sequence>
<dbReference type="PANTHER" id="PTHR48081:SF13">
    <property type="entry name" value="ALPHA_BETA HYDROLASE"/>
    <property type="match status" value="1"/>
</dbReference>
<dbReference type="InterPro" id="IPR049492">
    <property type="entry name" value="BD-FAE-like_dom"/>
</dbReference>
<protein>
    <submittedName>
        <fullName evidence="3">Alpha/beta hydrolase fold domain-containing protein</fullName>
    </submittedName>
</protein>
<keyword evidence="1 3" id="KW-0378">Hydrolase</keyword>
<comment type="caution">
    <text evidence="3">The sequence shown here is derived from an EMBL/GenBank/DDBJ whole genome shotgun (WGS) entry which is preliminary data.</text>
</comment>
<reference evidence="4" key="1">
    <citation type="journal article" date="2019" name="Int. J. Syst. Evol. Microbiol.">
        <title>The Global Catalogue of Microorganisms (GCM) 10K type strain sequencing project: providing services to taxonomists for standard genome sequencing and annotation.</title>
        <authorList>
            <consortium name="The Broad Institute Genomics Platform"/>
            <consortium name="The Broad Institute Genome Sequencing Center for Infectious Disease"/>
            <person name="Wu L."/>
            <person name="Ma J."/>
        </authorList>
    </citation>
    <scope>NUCLEOTIDE SEQUENCE [LARGE SCALE GENOMIC DNA]</scope>
    <source>
        <strain evidence="4">CECT 7649</strain>
    </source>
</reference>
<organism evidence="3 4">
    <name type="scientific">Sphaerisporangium rhizosphaerae</name>
    <dbReference type="NCBI Taxonomy" id="2269375"/>
    <lineage>
        <taxon>Bacteria</taxon>
        <taxon>Bacillati</taxon>
        <taxon>Actinomycetota</taxon>
        <taxon>Actinomycetes</taxon>
        <taxon>Streptosporangiales</taxon>
        <taxon>Streptosporangiaceae</taxon>
        <taxon>Sphaerisporangium</taxon>
    </lineage>
</organism>
<dbReference type="RefSeq" id="WP_380826872.1">
    <property type="nucleotide sequence ID" value="NZ_JBHTCG010000008.1"/>
</dbReference>
<dbReference type="Pfam" id="PF20434">
    <property type="entry name" value="BD-FAE"/>
    <property type="match status" value="1"/>
</dbReference>
<evidence type="ECO:0000313" key="4">
    <source>
        <dbReference type="Proteomes" id="UP001596496"/>
    </source>
</evidence>
<feature type="domain" description="BD-FAE-like" evidence="2">
    <location>
        <begin position="4"/>
        <end position="175"/>
    </location>
</feature>
<evidence type="ECO:0000259" key="2">
    <source>
        <dbReference type="Pfam" id="PF20434"/>
    </source>
</evidence>
<dbReference type="InterPro" id="IPR029058">
    <property type="entry name" value="AB_hydrolase_fold"/>
</dbReference>
<dbReference type="GO" id="GO:0016787">
    <property type="term" value="F:hydrolase activity"/>
    <property type="evidence" value="ECO:0007669"/>
    <property type="project" value="UniProtKB-KW"/>
</dbReference>
<gene>
    <name evidence="3" type="ORF">ACFQSB_14350</name>
</gene>
<keyword evidence="4" id="KW-1185">Reference proteome</keyword>
<dbReference type="SUPFAM" id="SSF53474">
    <property type="entry name" value="alpha/beta-Hydrolases"/>
    <property type="match status" value="1"/>
</dbReference>
<evidence type="ECO:0000256" key="1">
    <source>
        <dbReference type="ARBA" id="ARBA00022801"/>
    </source>
</evidence>
<evidence type="ECO:0000313" key="3">
    <source>
        <dbReference type="EMBL" id="MFC7383399.1"/>
    </source>
</evidence>
<dbReference type="InterPro" id="IPR050300">
    <property type="entry name" value="GDXG_lipolytic_enzyme"/>
</dbReference>
<dbReference type="Proteomes" id="UP001596496">
    <property type="component" value="Unassembled WGS sequence"/>
</dbReference>